<proteinExistence type="predicted"/>
<dbReference type="AlphaFoldDB" id="A0A6C0DNY4"/>
<dbReference type="InterPro" id="IPR011009">
    <property type="entry name" value="Kinase-like_dom_sf"/>
</dbReference>
<accession>A0A6C0DNY4</accession>
<name>A0A6C0DNY4_9ZZZZ</name>
<dbReference type="SUPFAM" id="SSF56112">
    <property type="entry name" value="Protein kinase-like (PK-like)"/>
    <property type="match status" value="1"/>
</dbReference>
<feature type="compositionally biased region" description="Acidic residues" evidence="1">
    <location>
        <begin position="274"/>
        <end position="290"/>
    </location>
</feature>
<feature type="region of interest" description="Disordered" evidence="1">
    <location>
        <begin position="227"/>
        <end position="292"/>
    </location>
</feature>
<dbReference type="Gene3D" id="1.10.510.10">
    <property type="entry name" value="Transferase(Phosphotransferase) domain 1"/>
    <property type="match status" value="1"/>
</dbReference>
<organism evidence="2">
    <name type="scientific">viral metagenome</name>
    <dbReference type="NCBI Taxonomy" id="1070528"/>
    <lineage>
        <taxon>unclassified sequences</taxon>
        <taxon>metagenomes</taxon>
        <taxon>organismal metagenomes</taxon>
    </lineage>
</organism>
<evidence type="ECO:0008006" key="3">
    <source>
        <dbReference type="Google" id="ProtNLM"/>
    </source>
</evidence>
<evidence type="ECO:0000313" key="2">
    <source>
        <dbReference type="EMBL" id="QHT18566.1"/>
    </source>
</evidence>
<feature type="compositionally biased region" description="Acidic residues" evidence="1">
    <location>
        <begin position="248"/>
        <end position="257"/>
    </location>
</feature>
<reference evidence="2" key="1">
    <citation type="journal article" date="2020" name="Nature">
        <title>Giant virus diversity and host interactions through global metagenomics.</title>
        <authorList>
            <person name="Schulz F."/>
            <person name="Roux S."/>
            <person name="Paez-Espino D."/>
            <person name="Jungbluth S."/>
            <person name="Walsh D.A."/>
            <person name="Denef V.J."/>
            <person name="McMahon K.D."/>
            <person name="Konstantinidis K.T."/>
            <person name="Eloe-Fadrosh E.A."/>
            <person name="Kyrpides N.C."/>
            <person name="Woyke T."/>
        </authorList>
    </citation>
    <scope>NUCLEOTIDE SEQUENCE</scope>
    <source>
        <strain evidence="2">GVMAG-M-3300023174-47</strain>
    </source>
</reference>
<protein>
    <recommendedName>
        <fullName evidence="3">Protein kinase domain-containing protein</fullName>
    </recommendedName>
</protein>
<dbReference type="EMBL" id="MN739658">
    <property type="protein sequence ID" value="QHT18566.1"/>
    <property type="molecule type" value="Genomic_DNA"/>
</dbReference>
<evidence type="ECO:0000256" key="1">
    <source>
        <dbReference type="SAM" id="MobiDB-lite"/>
    </source>
</evidence>
<sequence length="543" mass="61474">MVKRKPSAGSDLRTNSIALSLQRHDTKSLKAQQFWGLNHLQPFFPPIQKLFKTEVRDSPQEFGFKVNDSIASIVDAEHVRTSKGTVVEVHRKVTMLLSPFKWMQGDYGTALGLPTSEEESAEIWRKIQDPNNAAYVGALLSTVLAQSGCPHFPKVYGVFTGVSEKHTIDISDDYADLSERSWFSSNIGKTFDIKLTDDIREGDFKHTRGARANVLLGEDVVLDGVKELEAPEVGPTEAAEMNPMMRDGEEDSDDESDSSSVSTSYVFGLKSCDCDSDEDEDEDEDEDDGEPFAWASFTNVPVQVTVMEKCTGTFHELCSQHPDPPKHLAWLSQVMFALAFAQRNYGFTHNDLHSNNVMYISTEKEFLYYNCAGSFYKLPTYGYLIKLIDFERGIGSVKVMGMKEPKLFMSDHFSVDEEAGGQFNFEPWYLSKYPEIKPNPSFDLVRLATSMFWDLFPEGPKCLDYRNNQVFKFFMKWLSLDDDTSVLFGKSDDKHDRYHGFYLYKAITRLCKNAVPRTEILSLKSYFGTDSLPTGEECCVIEA</sequence>